<feature type="compositionally biased region" description="Basic residues" evidence="1">
    <location>
        <begin position="1"/>
        <end position="13"/>
    </location>
</feature>
<sequence>EKRIAGTCRRKVRSGGSPALGGAWGALRAPRAKTPVPSTAPRLPPVPGSESIRAPPASGAGGLESVAERGAPCAEAPVRCDAQRAGEVLLKAGFCAGRCGRLRRLRWPARMVVGSALAALGPALCPPTAIAAASCNFVVAGGPEHIKCPHCLRAHHVLGGLCVVWWRRALPRRVRMQQPLCCWKANMPLAGEAGRRIGAPAAPCALRGRTGASRDALRKCMGVAHGESPARASSAAPGASALSNQFVFIGKRRVGNSRRGFLGERRGVCTASPSLSRSEHQTSMPADFTRRVSRWGEAPWFGSGVGEEALGHVLFCCASLAARRAKFGFEGV</sequence>
<comment type="caution">
    <text evidence="2">The sequence shown here is derived from an EMBL/GenBank/DDBJ whole genome shotgun (WGS) entry which is preliminary data.</text>
</comment>
<evidence type="ECO:0000313" key="3">
    <source>
        <dbReference type="Proteomes" id="UP000283634"/>
    </source>
</evidence>
<keyword evidence="3" id="KW-1185">Reference proteome</keyword>
<feature type="non-terminal residue" evidence="2">
    <location>
        <position position="1"/>
    </location>
</feature>
<organism evidence="2 3">
    <name type="scientific">Trypanosoma rangeli</name>
    <dbReference type="NCBI Taxonomy" id="5698"/>
    <lineage>
        <taxon>Eukaryota</taxon>
        <taxon>Discoba</taxon>
        <taxon>Euglenozoa</taxon>
        <taxon>Kinetoplastea</taxon>
        <taxon>Metakinetoplastina</taxon>
        <taxon>Trypanosomatida</taxon>
        <taxon>Trypanosomatidae</taxon>
        <taxon>Trypanosoma</taxon>
        <taxon>Herpetosoma</taxon>
    </lineage>
</organism>
<dbReference type="GeneID" id="40329925"/>
<accession>A0A3R7LTP4</accession>
<reference evidence="2 3" key="1">
    <citation type="journal article" date="2018" name="BMC Genomics">
        <title>Genomic comparison of Trypanosoma conorhini and Trypanosoma rangeli to Trypanosoma cruzi strains of high and low virulence.</title>
        <authorList>
            <person name="Bradwell K.R."/>
            <person name="Koparde V.N."/>
            <person name="Matveyev A.V."/>
            <person name="Serrano M.G."/>
            <person name="Alves J.M."/>
            <person name="Parikh H."/>
            <person name="Huang B."/>
            <person name="Lee V."/>
            <person name="Espinosa-Alvarez O."/>
            <person name="Ortiz P.A."/>
            <person name="Costa-Martins A.G."/>
            <person name="Teixeira M.M."/>
            <person name="Buck G.A."/>
        </authorList>
    </citation>
    <scope>NUCLEOTIDE SEQUENCE [LARGE SCALE GENOMIC DNA]</scope>
    <source>
        <strain evidence="2 3">AM80</strain>
    </source>
</reference>
<gene>
    <name evidence="2" type="ORF">TraAM80_05992</name>
</gene>
<name>A0A3R7LTP4_TRYRA</name>
<protein>
    <submittedName>
        <fullName evidence="2">Uncharacterized protein</fullName>
    </submittedName>
</protein>
<evidence type="ECO:0000256" key="1">
    <source>
        <dbReference type="SAM" id="MobiDB-lite"/>
    </source>
</evidence>
<feature type="region of interest" description="Disordered" evidence="1">
    <location>
        <begin position="1"/>
        <end position="63"/>
    </location>
</feature>
<dbReference type="AlphaFoldDB" id="A0A3R7LTP4"/>
<dbReference type="Proteomes" id="UP000283634">
    <property type="component" value="Unassembled WGS sequence"/>
</dbReference>
<dbReference type="RefSeq" id="XP_029237322.1">
    <property type="nucleotide sequence ID" value="XM_029382850.1"/>
</dbReference>
<evidence type="ECO:0000313" key="2">
    <source>
        <dbReference type="EMBL" id="RNF03124.1"/>
    </source>
</evidence>
<dbReference type="EMBL" id="MKGL01000207">
    <property type="protein sequence ID" value="RNF03124.1"/>
    <property type="molecule type" value="Genomic_DNA"/>
</dbReference>
<proteinExistence type="predicted"/>